<feature type="transmembrane region" description="Helical" evidence="2">
    <location>
        <begin position="43"/>
        <end position="66"/>
    </location>
</feature>
<evidence type="ECO:0000256" key="2">
    <source>
        <dbReference type="SAM" id="Phobius"/>
    </source>
</evidence>
<organism evidence="3 4">
    <name type="scientific">Psilocybe cyanescens</name>
    <dbReference type="NCBI Taxonomy" id="93625"/>
    <lineage>
        <taxon>Eukaryota</taxon>
        <taxon>Fungi</taxon>
        <taxon>Dikarya</taxon>
        <taxon>Basidiomycota</taxon>
        <taxon>Agaricomycotina</taxon>
        <taxon>Agaricomycetes</taxon>
        <taxon>Agaricomycetidae</taxon>
        <taxon>Agaricales</taxon>
        <taxon>Agaricineae</taxon>
        <taxon>Strophariaceae</taxon>
        <taxon>Psilocybe</taxon>
    </lineage>
</organism>
<feature type="transmembrane region" description="Helical" evidence="2">
    <location>
        <begin position="122"/>
        <end position="148"/>
    </location>
</feature>
<evidence type="ECO:0000313" key="3">
    <source>
        <dbReference type="EMBL" id="PPQ81461.1"/>
    </source>
</evidence>
<dbReference type="EMBL" id="NHYD01003250">
    <property type="protein sequence ID" value="PPQ81461.1"/>
    <property type="molecule type" value="Genomic_DNA"/>
</dbReference>
<protein>
    <submittedName>
        <fullName evidence="3">Uncharacterized protein</fullName>
    </submittedName>
</protein>
<keyword evidence="4" id="KW-1185">Reference proteome</keyword>
<comment type="caution">
    <text evidence="3">The sequence shown here is derived from an EMBL/GenBank/DDBJ whole genome shotgun (WGS) entry which is preliminary data.</text>
</comment>
<evidence type="ECO:0000256" key="1">
    <source>
        <dbReference type="SAM" id="MobiDB-lite"/>
    </source>
</evidence>
<keyword evidence="2" id="KW-0812">Transmembrane</keyword>
<gene>
    <name evidence="3" type="ORF">CVT25_013364</name>
</gene>
<feature type="transmembrane region" description="Helical" evidence="2">
    <location>
        <begin position="91"/>
        <end position="113"/>
    </location>
</feature>
<keyword evidence="2" id="KW-0472">Membrane</keyword>
<evidence type="ECO:0000313" key="4">
    <source>
        <dbReference type="Proteomes" id="UP000283269"/>
    </source>
</evidence>
<dbReference type="InParanoid" id="A0A409WSL4"/>
<keyword evidence="2" id="KW-1133">Transmembrane helix</keyword>
<accession>A0A409WSL4</accession>
<proteinExistence type="predicted"/>
<dbReference type="Proteomes" id="UP000283269">
    <property type="component" value="Unassembled WGS sequence"/>
</dbReference>
<reference evidence="3 4" key="1">
    <citation type="journal article" date="2018" name="Evol. Lett.">
        <title>Horizontal gene cluster transfer increased hallucinogenic mushroom diversity.</title>
        <authorList>
            <person name="Reynolds H.T."/>
            <person name="Vijayakumar V."/>
            <person name="Gluck-Thaler E."/>
            <person name="Korotkin H.B."/>
            <person name="Matheny P.B."/>
            <person name="Slot J.C."/>
        </authorList>
    </citation>
    <scope>NUCLEOTIDE SEQUENCE [LARGE SCALE GENOMIC DNA]</scope>
    <source>
        <strain evidence="3 4">2631</strain>
    </source>
</reference>
<feature type="region of interest" description="Disordered" evidence="1">
    <location>
        <begin position="222"/>
        <end position="268"/>
    </location>
</feature>
<dbReference type="AlphaFoldDB" id="A0A409WSL4"/>
<sequence length="268" mass="28969">MSTPDIPIPVNVQENEISASLNASMLFNFIMVSKKPANINRHIIIWTITALYLLCFLNLIVEWYLLNWTIVISGDTREAIFVGTVGDGLQWAFILNNILQNSLFIVSDGLLIWRCYHVWGQLFWAISSPLILLVVEGAYSLVLLLYAIDLVVPSFDVLGSPMAKAGYYIGEIVTVVAKQGMAPTILVSRIALTDPNSIDTSATLTHVSGGLEFGSHQCSGSGRGGNATGDCNTSVQADDAKPTPVIEVKRESRAGAQSGSLKLIAANQ</sequence>
<feature type="compositionally biased region" description="Polar residues" evidence="1">
    <location>
        <begin position="255"/>
        <end position="268"/>
    </location>
</feature>
<name>A0A409WSL4_PSICY</name>